<dbReference type="GO" id="GO:0004843">
    <property type="term" value="F:cysteine-type deubiquitinase activity"/>
    <property type="evidence" value="ECO:0007669"/>
    <property type="project" value="InterPro"/>
</dbReference>
<evidence type="ECO:0000313" key="2">
    <source>
        <dbReference type="EMBL" id="KAF0979880.1"/>
    </source>
</evidence>
<organism evidence="2 3">
    <name type="scientific">Naegleria fowleri</name>
    <name type="common">Brain eating amoeba</name>
    <dbReference type="NCBI Taxonomy" id="5763"/>
    <lineage>
        <taxon>Eukaryota</taxon>
        <taxon>Discoba</taxon>
        <taxon>Heterolobosea</taxon>
        <taxon>Tetramitia</taxon>
        <taxon>Eutetramitia</taxon>
        <taxon>Vahlkampfiidae</taxon>
        <taxon>Naegleria</taxon>
    </lineage>
</organism>
<dbReference type="VEuPathDB" id="AmoebaDB:NfTy_049820"/>
<dbReference type="Pfam" id="PF00443">
    <property type="entry name" value="UCH"/>
    <property type="match status" value="1"/>
</dbReference>
<dbReference type="OrthoDB" id="292964at2759"/>
<dbReference type="OMA" id="NEEDCEM"/>
<dbReference type="Gene3D" id="3.90.70.10">
    <property type="entry name" value="Cysteine proteinases"/>
    <property type="match status" value="1"/>
</dbReference>
<dbReference type="Proteomes" id="UP000444721">
    <property type="component" value="Unassembled WGS sequence"/>
</dbReference>
<dbReference type="InterPro" id="IPR050185">
    <property type="entry name" value="Ub_carboxyl-term_hydrolase"/>
</dbReference>
<gene>
    <name evidence="2" type="ORF">FDP41_001033</name>
</gene>
<feature type="domain" description="USP" evidence="1">
    <location>
        <begin position="12"/>
        <end position="329"/>
    </location>
</feature>
<protein>
    <recommendedName>
        <fullName evidence="1">USP domain-containing protein</fullName>
    </recommendedName>
</protein>
<keyword evidence="3" id="KW-1185">Reference proteome</keyword>
<name>A0A6A5C1Z5_NAEFO</name>
<dbReference type="VEuPathDB" id="AmoebaDB:FDP41_001033"/>
<dbReference type="RefSeq" id="XP_044564593.1">
    <property type="nucleotide sequence ID" value="XM_044700616.1"/>
</dbReference>
<proteinExistence type="predicted"/>
<dbReference type="InterPro" id="IPR001394">
    <property type="entry name" value="Peptidase_C19_UCH"/>
</dbReference>
<dbReference type="EMBL" id="VFQX01000022">
    <property type="protein sequence ID" value="KAF0979880.1"/>
    <property type="molecule type" value="Genomic_DNA"/>
</dbReference>
<dbReference type="SUPFAM" id="SSF54001">
    <property type="entry name" value="Cysteine proteinases"/>
    <property type="match status" value="1"/>
</dbReference>
<reference evidence="2 3" key="1">
    <citation type="journal article" date="2019" name="Sci. Rep.">
        <title>Nanopore sequencing improves the draft genome of the human pathogenic amoeba Naegleria fowleri.</title>
        <authorList>
            <person name="Liechti N."/>
            <person name="Schurch N."/>
            <person name="Bruggmann R."/>
            <person name="Wittwer M."/>
        </authorList>
    </citation>
    <scope>NUCLEOTIDE SEQUENCE [LARGE SCALE GENOMIC DNA]</scope>
    <source>
        <strain evidence="2 3">ATCC 30894</strain>
    </source>
</reference>
<dbReference type="InterPro" id="IPR028889">
    <property type="entry name" value="USP"/>
</dbReference>
<dbReference type="PROSITE" id="PS50235">
    <property type="entry name" value="USP_3"/>
    <property type="match status" value="1"/>
</dbReference>
<sequence length="352" mass="40328">MSCSQARPSSSRGIQLLSNPKYEVFPVLMQILSHLEPVANYALFGSNKRRRSDASSLKQQEEVVDTTIHTRSPFFQAFDQLLEYIWKSHDDPQDPSEQQLMERFVQTLKEACDSLTDNPDIMELYTLIVSLLMFGHHELENEFCGEITTTLGVCPVCTFSKHPCVEKVPKLQASTQLWKNFETTGIMDFVVTESIDEYSCQVCSTVYNVLKSDFVSKPPEILVLQLDRFNFNFETFTVQKSHTLFPLNVKAPLSLRYYGQQGALIQQYDLVAIANHEGQGVNGVYSCCFWNTASHKWYTCHGNQLPIPFTQNLEYLISPANYLLFFTKKQAQEKTSFLRQFGNTDISFTFSE</sequence>
<accession>A0A6A5C1Z5</accession>
<evidence type="ECO:0000259" key="1">
    <source>
        <dbReference type="PROSITE" id="PS50235"/>
    </source>
</evidence>
<dbReference type="AlphaFoldDB" id="A0A6A5C1Z5"/>
<comment type="caution">
    <text evidence="2">The sequence shown here is derived from an EMBL/GenBank/DDBJ whole genome shotgun (WGS) entry which is preliminary data.</text>
</comment>
<evidence type="ECO:0000313" key="3">
    <source>
        <dbReference type="Proteomes" id="UP000444721"/>
    </source>
</evidence>
<dbReference type="InterPro" id="IPR038765">
    <property type="entry name" value="Papain-like_cys_pep_sf"/>
</dbReference>
<dbReference type="VEuPathDB" id="AmoebaDB:NF0013330"/>
<dbReference type="PANTHER" id="PTHR21646">
    <property type="entry name" value="UBIQUITIN CARBOXYL-TERMINAL HYDROLASE"/>
    <property type="match status" value="1"/>
</dbReference>
<dbReference type="GO" id="GO:0016579">
    <property type="term" value="P:protein deubiquitination"/>
    <property type="evidence" value="ECO:0007669"/>
    <property type="project" value="InterPro"/>
</dbReference>
<dbReference type="GeneID" id="68108251"/>